<reference evidence="1 2" key="1">
    <citation type="journal article" date="2019" name="Nat. Ecol. Evol.">
        <title>Megaphylogeny resolves global patterns of mushroom evolution.</title>
        <authorList>
            <person name="Varga T."/>
            <person name="Krizsan K."/>
            <person name="Foldi C."/>
            <person name="Dima B."/>
            <person name="Sanchez-Garcia M."/>
            <person name="Sanchez-Ramirez S."/>
            <person name="Szollosi G.J."/>
            <person name="Szarkandi J.G."/>
            <person name="Papp V."/>
            <person name="Albert L."/>
            <person name="Andreopoulos W."/>
            <person name="Angelini C."/>
            <person name="Antonin V."/>
            <person name="Barry K.W."/>
            <person name="Bougher N.L."/>
            <person name="Buchanan P."/>
            <person name="Buyck B."/>
            <person name="Bense V."/>
            <person name="Catcheside P."/>
            <person name="Chovatia M."/>
            <person name="Cooper J."/>
            <person name="Damon W."/>
            <person name="Desjardin D."/>
            <person name="Finy P."/>
            <person name="Geml J."/>
            <person name="Haridas S."/>
            <person name="Hughes K."/>
            <person name="Justo A."/>
            <person name="Karasinski D."/>
            <person name="Kautmanova I."/>
            <person name="Kiss B."/>
            <person name="Kocsube S."/>
            <person name="Kotiranta H."/>
            <person name="LaButti K.M."/>
            <person name="Lechner B.E."/>
            <person name="Liimatainen K."/>
            <person name="Lipzen A."/>
            <person name="Lukacs Z."/>
            <person name="Mihaltcheva S."/>
            <person name="Morgado L.N."/>
            <person name="Niskanen T."/>
            <person name="Noordeloos M.E."/>
            <person name="Ohm R.A."/>
            <person name="Ortiz-Santana B."/>
            <person name="Ovrebo C."/>
            <person name="Racz N."/>
            <person name="Riley R."/>
            <person name="Savchenko A."/>
            <person name="Shiryaev A."/>
            <person name="Soop K."/>
            <person name="Spirin V."/>
            <person name="Szebenyi C."/>
            <person name="Tomsovsky M."/>
            <person name="Tulloss R.E."/>
            <person name="Uehling J."/>
            <person name="Grigoriev I.V."/>
            <person name="Vagvolgyi C."/>
            <person name="Papp T."/>
            <person name="Martin F.M."/>
            <person name="Miettinen O."/>
            <person name="Hibbett D.S."/>
            <person name="Nagy L.G."/>
        </authorList>
    </citation>
    <scope>NUCLEOTIDE SEQUENCE [LARGE SCALE GENOMIC DNA]</scope>
    <source>
        <strain evidence="1 2">CBS 962.96</strain>
    </source>
</reference>
<evidence type="ECO:0000313" key="1">
    <source>
        <dbReference type="EMBL" id="THU81001.1"/>
    </source>
</evidence>
<dbReference type="Proteomes" id="UP000297245">
    <property type="component" value="Unassembled WGS sequence"/>
</dbReference>
<gene>
    <name evidence="1" type="ORF">K435DRAFT_873817</name>
</gene>
<organism evidence="1 2">
    <name type="scientific">Dendrothele bispora (strain CBS 962.96)</name>
    <dbReference type="NCBI Taxonomy" id="1314807"/>
    <lineage>
        <taxon>Eukaryota</taxon>
        <taxon>Fungi</taxon>
        <taxon>Dikarya</taxon>
        <taxon>Basidiomycota</taxon>
        <taxon>Agaricomycotina</taxon>
        <taxon>Agaricomycetes</taxon>
        <taxon>Agaricomycetidae</taxon>
        <taxon>Agaricales</taxon>
        <taxon>Agaricales incertae sedis</taxon>
        <taxon>Dendrothele</taxon>
    </lineage>
</organism>
<evidence type="ECO:0000313" key="2">
    <source>
        <dbReference type="Proteomes" id="UP000297245"/>
    </source>
</evidence>
<sequence>MPASRNASTKRRHQIPAHPYKPFRWEVLDDDYLQFIQPPITPSYFISDNEELKAIFLIRCRINSAIEFELVRCTEAPNRNHLVSITRRGVLEIECDDCNVHERCKFMSVWEEMYLRSAFDQWKIFAAQQRERDEYRRQFWELVREVEEERKG</sequence>
<dbReference type="AlphaFoldDB" id="A0A4S8KYN3"/>
<protein>
    <submittedName>
        <fullName evidence="1">Uncharacterized protein</fullName>
    </submittedName>
</protein>
<name>A0A4S8KYN3_DENBC</name>
<proteinExistence type="predicted"/>
<keyword evidence="2" id="KW-1185">Reference proteome</keyword>
<accession>A0A4S8KYN3</accession>
<dbReference type="EMBL" id="ML179851">
    <property type="protein sequence ID" value="THU81001.1"/>
    <property type="molecule type" value="Genomic_DNA"/>
</dbReference>